<feature type="domain" description="NmrA-like" evidence="5">
    <location>
        <begin position="756"/>
        <end position="958"/>
    </location>
</feature>
<dbReference type="InterPro" id="IPR051609">
    <property type="entry name" value="NmrA/Isoflavone_reductase-like"/>
</dbReference>
<dbReference type="PANTHER" id="PTHR47706">
    <property type="entry name" value="NMRA-LIKE FAMILY PROTEIN"/>
    <property type="match status" value="1"/>
</dbReference>
<sequence length="1041" mass="115258">MASSPSSGITGPPPPYSPQPPHDTSPSASSRLHNLDRPIDSARYPLNDGATGADTERTPLLPNIPTRPPSQTDPKYKLSTPLCVFISLFAIVFASLIWLVWSNPPQPALPTWINIIASPVCTSVGSRMYTGQSSYMPEGFHPETRCAEMPISIHNRLISNPYECWSETFEREISTVEGERRNVTYTITRGKWLVNWNESGCVPVWEGAPRPDAQCQANHRDRGYTSFLTVSRIPPGLDPLDACRNTRTSIHGRKVPVRDCQLFKQRGVEVVRGRSFIEDPSCTPAWVDITAAPGCSSIGARMYTATSSHMPLGFHPDPHCSTRPITIHGRVLPEPISCHSETVEREVLDVDTGTPRRVAQTLTTGKWLVDFGEPGCIPTWEGRPIPDAQCQANHRDRGYTSFLTVSRIPPGLNPLDVCRNTRATIHGRMVSTRDCQLLEQSGIEVIRGRFIIEDPSCTPVWVNITALPECSSIGERMYTAFSSHMPLGYHPDPHCSTRPITIHGRVFPRPNSCKSEAVEREISDGGTGAPLRVVQTLTTGKWLVDFDEPSCIPTWDSAPTPDERCSSYGSRGYTASMSLSRVPPGLDPLKSCRNTWATVNHRQSLPTECQLDHEHSVVRARFAGQAESSCATAYWTDVQPDYQCTEYGLKKYTGVLRDVPQGLDGVEVCKQVRYMFFGIQAKNLLPDECEVDEEKSVKGSWMIDFHVPECHPVLKDVQDKGCVGTNIKRAEGWLDDIGRHEDWYRLYSNPMPSTSKQLVFLVGATGRTGISIARGLSKRPDEFTVKALVRPASIDKPIVQELKSLGVEVIPGDISQDSQETLEAHLKGVDTVISTTVPIQDGDQTKLLLAAKSTGVKRVVPSDFGAYAPLGVMEYHDTKLKTQQSIIDNDIPYTFIYVGGWPSGLMPLPHSEEGDTLTNIYRKQFFGSGKVKVSWTGLERVGDFVARIISDPRTLNQTVQTWDGEATVEEEEDVESRMSQGVGTLESYVYAACHSLYFRGDSAVAKAVAAGALDARVLYPDYIPLSLEEFAKDHYRNPEKL</sequence>
<keyword evidence="7" id="KW-1185">Reference proteome</keyword>
<evidence type="ECO:0000256" key="4">
    <source>
        <dbReference type="SAM" id="Phobius"/>
    </source>
</evidence>
<evidence type="ECO:0000256" key="3">
    <source>
        <dbReference type="SAM" id="MobiDB-lite"/>
    </source>
</evidence>
<organism evidence="6 7">
    <name type="scientific">Marasmius crinis-equi</name>
    <dbReference type="NCBI Taxonomy" id="585013"/>
    <lineage>
        <taxon>Eukaryota</taxon>
        <taxon>Fungi</taxon>
        <taxon>Dikarya</taxon>
        <taxon>Basidiomycota</taxon>
        <taxon>Agaricomycotina</taxon>
        <taxon>Agaricomycetes</taxon>
        <taxon>Agaricomycetidae</taxon>
        <taxon>Agaricales</taxon>
        <taxon>Marasmiineae</taxon>
        <taxon>Marasmiaceae</taxon>
        <taxon>Marasmius</taxon>
    </lineage>
</organism>
<accession>A0ABR3ERF6</accession>
<evidence type="ECO:0000259" key="5">
    <source>
        <dbReference type="Pfam" id="PF05368"/>
    </source>
</evidence>
<dbReference type="InterPro" id="IPR008030">
    <property type="entry name" value="NmrA-like"/>
</dbReference>
<proteinExistence type="predicted"/>
<feature type="compositionally biased region" description="Low complexity" evidence="3">
    <location>
        <begin position="1"/>
        <end position="10"/>
    </location>
</feature>
<dbReference type="Gene3D" id="3.90.25.10">
    <property type="entry name" value="UDP-galactose 4-epimerase, domain 1"/>
    <property type="match status" value="1"/>
</dbReference>
<keyword evidence="4" id="KW-0472">Membrane</keyword>
<protein>
    <recommendedName>
        <fullName evidence="5">NmrA-like domain-containing protein</fullName>
    </recommendedName>
</protein>
<dbReference type="InterPro" id="IPR036291">
    <property type="entry name" value="NAD(P)-bd_dom_sf"/>
</dbReference>
<dbReference type="Pfam" id="PF05368">
    <property type="entry name" value="NmrA"/>
    <property type="match status" value="1"/>
</dbReference>
<evidence type="ECO:0000256" key="1">
    <source>
        <dbReference type="ARBA" id="ARBA00022857"/>
    </source>
</evidence>
<feature type="transmembrane region" description="Helical" evidence="4">
    <location>
        <begin position="82"/>
        <end position="101"/>
    </location>
</feature>
<keyword evidence="1" id="KW-0521">NADP</keyword>
<keyword evidence="4" id="KW-0812">Transmembrane</keyword>
<evidence type="ECO:0000313" key="6">
    <source>
        <dbReference type="EMBL" id="KAL0565436.1"/>
    </source>
</evidence>
<reference evidence="6 7" key="1">
    <citation type="submission" date="2024-02" db="EMBL/GenBank/DDBJ databases">
        <title>A draft genome for the cacao thread blight pathogen Marasmius crinis-equi.</title>
        <authorList>
            <person name="Cohen S.P."/>
            <person name="Baruah I.K."/>
            <person name="Amoako-Attah I."/>
            <person name="Bukari Y."/>
            <person name="Meinhardt L.W."/>
            <person name="Bailey B.A."/>
        </authorList>
    </citation>
    <scope>NUCLEOTIDE SEQUENCE [LARGE SCALE GENOMIC DNA]</scope>
    <source>
        <strain evidence="6 7">GH-76</strain>
    </source>
</reference>
<gene>
    <name evidence="6" type="ORF">V5O48_016587</name>
</gene>
<dbReference type="EMBL" id="JBAHYK010002265">
    <property type="protein sequence ID" value="KAL0565436.1"/>
    <property type="molecule type" value="Genomic_DNA"/>
</dbReference>
<dbReference type="Proteomes" id="UP001465976">
    <property type="component" value="Unassembled WGS sequence"/>
</dbReference>
<evidence type="ECO:0000313" key="7">
    <source>
        <dbReference type="Proteomes" id="UP001465976"/>
    </source>
</evidence>
<evidence type="ECO:0000256" key="2">
    <source>
        <dbReference type="ARBA" id="ARBA00023002"/>
    </source>
</evidence>
<dbReference type="Gene3D" id="3.40.50.720">
    <property type="entry name" value="NAD(P)-binding Rossmann-like Domain"/>
    <property type="match status" value="1"/>
</dbReference>
<keyword evidence="4" id="KW-1133">Transmembrane helix</keyword>
<comment type="caution">
    <text evidence="6">The sequence shown here is derived from an EMBL/GenBank/DDBJ whole genome shotgun (WGS) entry which is preliminary data.</text>
</comment>
<dbReference type="SUPFAM" id="SSF51735">
    <property type="entry name" value="NAD(P)-binding Rossmann-fold domains"/>
    <property type="match status" value="1"/>
</dbReference>
<keyword evidence="2" id="KW-0560">Oxidoreductase</keyword>
<dbReference type="PANTHER" id="PTHR47706:SF9">
    <property type="entry name" value="NMRA-LIKE DOMAIN-CONTAINING PROTEIN-RELATED"/>
    <property type="match status" value="1"/>
</dbReference>
<name>A0ABR3ERF6_9AGAR</name>
<feature type="compositionally biased region" description="Pro residues" evidence="3">
    <location>
        <begin position="11"/>
        <end position="23"/>
    </location>
</feature>
<feature type="region of interest" description="Disordered" evidence="3">
    <location>
        <begin position="1"/>
        <end position="73"/>
    </location>
</feature>